<proteinExistence type="predicted"/>
<evidence type="ECO:0000313" key="1">
    <source>
        <dbReference type="EMBL" id="CAE8735443.1"/>
    </source>
</evidence>
<sequence length="109" mass="12044">MDGAASDPCDKCFGIGFDRARLVMSGWLRGFSANSFLQTERGQPVLFAALDLFALRQPVLFVVFRCSSRLLPLPSFAKCARWAPLHLDALLALDTALHSSELWEKESGN</sequence>
<evidence type="ECO:0000313" key="2">
    <source>
        <dbReference type="Proteomes" id="UP000626109"/>
    </source>
</evidence>
<protein>
    <submittedName>
        <fullName evidence="1">Uncharacterized protein</fullName>
    </submittedName>
</protein>
<dbReference type="AlphaFoldDB" id="A0A813LUP2"/>
<reference evidence="1" key="1">
    <citation type="submission" date="2021-02" db="EMBL/GenBank/DDBJ databases">
        <authorList>
            <person name="Dougan E. K."/>
            <person name="Rhodes N."/>
            <person name="Thang M."/>
            <person name="Chan C."/>
        </authorList>
    </citation>
    <scope>NUCLEOTIDE SEQUENCE</scope>
</reference>
<dbReference type="Proteomes" id="UP000626109">
    <property type="component" value="Unassembled WGS sequence"/>
</dbReference>
<dbReference type="EMBL" id="CAJNNW010036544">
    <property type="protein sequence ID" value="CAE8735443.1"/>
    <property type="molecule type" value="Genomic_DNA"/>
</dbReference>
<accession>A0A813LUP2</accession>
<name>A0A813LUP2_POLGL</name>
<organism evidence="1 2">
    <name type="scientific">Polarella glacialis</name>
    <name type="common">Dinoflagellate</name>
    <dbReference type="NCBI Taxonomy" id="89957"/>
    <lineage>
        <taxon>Eukaryota</taxon>
        <taxon>Sar</taxon>
        <taxon>Alveolata</taxon>
        <taxon>Dinophyceae</taxon>
        <taxon>Suessiales</taxon>
        <taxon>Suessiaceae</taxon>
        <taxon>Polarella</taxon>
    </lineage>
</organism>
<comment type="caution">
    <text evidence="1">The sequence shown here is derived from an EMBL/GenBank/DDBJ whole genome shotgun (WGS) entry which is preliminary data.</text>
</comment>
<gene>
    <name evidence="1" type="ORF">PGLA2088_LOCUS47835</name>
</gene>